<dbReference type="SUPFAM" id="SSF55073">
    <property type="entry name" value="Nucleotide cyclase"/>
    <property type="match status" value="1"/>
</dbReference>
<sequence length="468" mass="49606">MSVPPGGDFEQLYERAPFGYLVTDANDVLVRVNRTMTEWGGFDAHQLLGRPFRDLLPSGSQLLYETRHLPVLRLQGFVNEVSLQITRADGSLLPVLVNAATVLGDDGEVVEVRIGVLDASNRTSYEKELLATQRTAKNLADRVSVLQDASAAFSGNNTETQIAHTLASILEGALVASSACVALVDASGRLEVVAGTNPLAGRILPDRQLLGSAVLESERTVVVGVSDRDAESFPAVVTALRAARLQTIAVFPIMSDATPLGVAAAFFGRERSLVESETAVVLAVARQASQALTRSRAQEQLAYAALHDQLTGLANRASVRDSIARALARSAHPNSPLSVMFIDLDGFKPVNDRLGHHVGDAILREVAARLTASLRAGEIVGRHGGDEFVVVCDGTGGDAASAIAERIHEAIRRPFADAPGFEISASVGIATHEASDGRVSTDDLVGAADAAMYESKRLGRDRSTLVHV</sequence>
<evidence type="ECO:0000259" key="2">
    <source>
        <dbReference type="PROSITE" id="PS50887"/>
    </source>
</evidence>
<dbReference type="PROSITE" id="PS50113">
    <property type="entry name" value="PAC"/>
    <property type="match status" value="1"/>
</dbReference>
<dbReference type="Pfam" id="PF13185">
    <property type="entry name" value="GAF_2"/>
    <property type="match status" value="1"/>
</dbReference>
<dbReference type="Pfam" id="PF00990">
    <property type="entry name" value="GGDEF"/>
    <property type="match status" value="1"/>
</dbReference>
<dbReference type="RefSeq" id="WP_354024327.1">
    <property type="nucleotide sequence ID" value="NZ_JBEPSJ010000001.1"/>
</dbReference>
<reference evidence="3 4" key="1">
    <citation type="submission" date="2024-06" db="EMBL/GenBank/DDBJ databases">
        <title>Sorghum-associated microbial communities from plants grown in Nebraska, USA.</title>
        <authorList>
            <person name="Schachtman D."/>
        </authorList>
    </citation>
    <scope>NUCLEOTIDE SEQUENCE [LARGE SCALE GENOMIC DNA]</scope>
    <source>
        <strain evidence="3 4">2857</strain>
    </source>
</reference>
<dbReference type="InterPro" id="IPR052155">
    <property type="entry name" value="Biofilm_reg_signaling"/>
</dbReference>
<dbReference type="PANTHER" id="PTHR44757">
    <property type="entry name" value="DIGUANYLATE CYCLASE DGCP"/>
    <property type="match status" value="1"/>
</dbReference>
<dbReference type="NCBIfam" id="TIGR00254">
    <property type="entry name" value="GGDEF"/>
    <property type="match status" value="1"/>
</dbReference>
<dbReference type="NCBIfam" id="TIGR00229">
    <property type="entry name" value="sensory_box"/>
    <property type="match status" value="1"/>
</dbReference>
<dbReference type="CDD" id="cd01949">
    <property type="entry name" value="GGDEF"/>
    <property type="match status" value="1"/>
</dbReference>
<proteinExistence type="predicted"/>
<organism evidence="3 4">
    <name type="scientific">Conyzicola nivalis</name>
    <dbReference type="NCBI Taxonomy" id="1477021"/>
    <lineage>
        <taxon>Bacteria</taxon>
        <taxon>Bacillati</taxon>
        <taxon>Actinomycetota</taxon>
        <taxon>Actinomycetes</taxon>
        <taxon>Micrococcales</taxon>
        <taxon>Microbacteriaceae</taxon>
        <taxon>Conyzicola</taxon>
    </lineage>
</organism>
<dbReference type="Gene3D" id="3.30.450.40">
    <property type="match status" value="1"/>
</dbReference>
<dbReference type="InterPro" id="IPR000014">
    <property type="entry name" value="PAS"/>
</dbReference>
<dbReference type="PROSITE" id="PS50887">
    <property type="entry name" value="GGDEF"/>
    <property type="match status" value="1"/>
</dbReference>
<keyword evidence="4" id="KW-1185">Reference proteome</keyword>
<name>A0ABV2QNL0_9MICO</name>
<feature type="domain" description="GGDEF" evidence="2">
    <location>
        <begin position="335"/>
        <end position="468"/>
    </location>
</feature>
<dbReference type="SUPFAM" id="SSF55781">
    <property type="entry name" value="GAF domain-like"/>
    <property type="match status" value="1"/>
</dbReference>
<dbReference type="SMART" id="SM00065">
    <property type="entry name" value="GAF"/>
    <property type="match status" value="1"/>
</dbReference>
<dbReference type="InterPro" id="IPR029787">
    <property type="entry name" value="Nucleotide_cyclase"/>
</dbReference>
<evidence type="ECO:0000259" key="1">
    <source>
        <dbReference type="PROSITE" id="PS50113"/>
    </source>
</evidence>
<dbReference type="InterPro" id="IPR035965">
    <property type="entry name" value="PAS-like_dom_sf"/>
</dbReference>
<dbReference type="Pfam" id="PF13426">
    <property type="entry name" value="PAS_9"/>
    <property type="match status" value="1"/>
</dbReference>
<dbReference type="InterPro" id="IPR029016">
    <property type="entry name" value="GAF-like_dom_sf"/>
</dbReference>
<gene>
    <name evidence="3" type="ORF">ABIE21_001670</name>
</gene>
<dbReference type="CDD" id="cd00130">
    <property type="entry name" value="PAS"/>
    <property type="match status" value="1"/>
</dbReference>
<feature type="domain" description="PAC" evidence="1">
    <location>
        <begin position="79"/>
        <end position="131"/>
    </location>
</feature>
<dbReference type="EMBL" id="JBEPSJ010000001">
    <property type="protein sequence ID" value="MET4582180.1"/>
    <property type="molecule type" value="Genomic_DNA"/>
</dbReference>
<dbReference type="InterPro" id="IPR043128">
    <property type="entry name" value="Rev_trsase/Diguanyl_cyclase"/>
</dbReference>
<evidence type="ECO:0000313" key="3">
    <source>
        <dbReference type="EMBL" id="MET4582180.1"/>
    </source>
</evidence>
<dbReference type="InterPro" id="IPR003018">
    <property type="entry name" value="GAF"/>
</dbReference>
<dbReference type="PANTHER" id="PTHR44757:SF2">
    <property type="entry name" value="BIOFILM ARCHITECTURE MAINTENANCE PROTEIN MBAA"/>
    <property type="match status" value="1"/>
</dbReference>
<dbReference type="Gene3D" id="3.30.450.20">
    <property type="entry name" value="PAS domain"/>
    <property type="match status" value="1"/>
</dbReference>
<dbReference type="SMART" id="SM00267">
    <property type="entry name" value="GGDEF"/>
    <property type="match status" value="1"/>
</dbReference>
<protein>
    <submittedName>
        <fullName evidence="3">Diguanylate cyclase (GGDEF)-like protein/PAS domain S-box-containing protein</fullName>
    </submittedName>
</protein>
<dbReference type="SUPFAM" id="SSF55785">
    <property type="entry name" value="PYP-like sensor domain (PAS domain)"/>
    <property type="match status" value="1"/>
</dbReference>
<dbReference type="Proteomes" id="UP001549257">
    <property type="component" value="Unassembled WGS sequence"/>
</dbReference>
<dbReference type="InterPro" id="IPR000160">
    <property type="entry name" value="GGDEF_dom"/>
</dbReference>
<dbReference type="InterPro" id="IPR000700">
    <property type="entry name" value="PAS-assoc_C"/>
</dbReference>
<accession>A0ABV2QNL0</accession>
<comment type="caution">
    <text evidence="3">The sequence shown here is derived from an EMBL/GenBank/DDBJ whole genome shotgun (WGS) entry which is preliminary data.</text>
</comment>
<evidence type="ECO:0000313" key="4">
    <source>
        <dbReference type="Proteomes" id="UP001549257"/>
    </source>
</evidence>
<dbReference type="Gene3D" id="3.30.70.270">
    <property type="match status" value="1"/>
</dbReference>